<protein>
    <recommendedName>
        <fullName evidence="3">citrate synthase (unknown stereospecificity)</fullName>
        <ecNumber evidence="3">2.3.3.16</ecNumber>
    </recommendedName>
</protein>
<feature type="domain" description="Helix-turn-helix" evidence="5">
    <location>
        <begin position="34"/>
        <end position="85"/>
    </location>
</feature>
<dbReference type="InterPro" id="IPR041657">
    <property type="entry name" value="HTH_17"/>
</dbReference>
<dbReference type="InterPro" id="IPR036969">
    <property type="entry name" value="Citrate_synthase_sf"/>
</dbReference>
<dbReference type="PRINTS" id="PR00143">
    <property type="entry name" value="CITRTSNTHASE"/>
</dbReference>
<dbReference type="RefSeq" id="WP_253569183.1">
    <property type="nucleotide sequence ID" value="NZ_JAMZEK010000006.1"/>
</dbReference>
<dbReference type="Gene3D" id="1.10.1660.10">
    <property type="match status" value="1"/>
</dbReference>
<evidence type="ECO:0000256" key="4">
    <source>
        <dbReference type="ARBA" id="ARBA00022679"/>
    </source>
</evidence>
<comment type="pathway">
    <text evidence="1">Carbohydrate metabolism; tricarboxylic acid cycle; isocitrate from oxaloacetate: step 1/2.</text>
</comment>
<name>A0ABT1FG65_9GAMM</name>
<dbReference type="InterPro" id="IPR002020">
    <property type="entry name" value="Citrate_synthase"/>
</dbReference>
<dbReference type="SUPFAM" id="SSF46955">
    <property type="entry name" value="Putative DNA-binding domain"/>
    <property type="match status" value="1"/>
</dbReference>
<comment type="similarity">
    <text evidence="2">Belongs to the citrate synthase family.</text>
</comment>
<gene>
    <name evidence="6" type="ORF">NC595_20215</name>
</gene>
<dbReference type="Proteomes" id="UP001204615">
    <property type="component" value="Unassembled WGS sequence"/>
</dbReference>
<proteinExistence type="inferred from homology"/>
<dbReference type="PANTHER" id="PTHR11739:SF4">
    <property type="entry name" value="CITRATE SYNTHASE, PEROXISOMAL"/>
    <property type="match status" value="1"/>
</dbReference>
<dbReference type="EC" id="2.3.3.16" evidence="3"/>
<dbReference type="Pfam" id="PF00285">
    <property type="entry name" value="Citrate_synt"/>
    <property type="match status" value="1"/>
</dbReference>
<dbReference type="Gene3D" id="1.10.580.10">
    <property type="entry name" value="Citrate Synthase, domain 1"/>
    <property type="match status" value="1"/>
</dbReference>
<comment type="caution">
    <text evidence="6">The sequence shown here is derived from an EMBL/GenBank/DDBJ whole genome shotgun (WGS) entry which is preliminary data.</text>
</comment>
<evidence type="ECO:0000256" key="2">
    <source>
        <dbReference type="ARBA" id="ARBA00010566"/>
    </source>
</evidence>
<dbReference type="EMBL" id="JAMZEK010000006">
    <property type="protein sequence ID" value="MCP1376381.1"/>
    <property type="molecule type" value="Genomic_DNA"/>
</dbReference>
<evidence type="ECO:0000313" key="7">
    <source>
        <dbReference type="Proteomes" id="UP001204615"/>
    </source>
</evidence>
<evidence type="ECO:0000259" key="5">
    <source>
        <dbReference type="Pfam" id="PF12728"/>
    </source>
</evidence>
<keyword evidence="7" id="KW-1185">Reference proteome</keyword>
<dbReference type="SUPFAM" id="SSF48256">
    <property type="entry name" value="Citrate synthase"/>
    <property type="match status" value="1"/>
</dbReference>
<dbReference type="CDD" id="cd06102">
    <property type="entry name" value="citrate_synt_like_2"/>
    <property type="match status" value="1"/>
</dbReference>
<evidence type="ECO:0000256" key="3">
    <source>
        <dbReference type="ARBA" id="ARBA00012972"/>
    </source>
</evidence>
<accession>A0ABT1FG65</accession>
<dbReference type="InterPro" id="IPR016143">
    <property type="entry name" value="Citrate_synth-like_sm_a-sub"/>
</dbReference>
<organism evidence="6 7">
    <name type="scientific">Dyella lutea</name>
    <dbReference type="NCBI Taxonomy" id="2950441"/>
    <lineage>
        <taxon>Bacteria</taxon>
        <taxon>Pseudomonadati</taxon>
        <taxon>Pseudomonadota</taxon>
        <taxon>Gammaproteobacteria</taxon>
        <taxon>Lysobacterales</taxon>
        <taxon>Rhodanobacteraceae</taxon>
        <taxon>Dyella</taxon>
    </lineage>
</organism>
<keyword evidence="4" id="KW-0808">Transferase</keyword>
<dbReference type="InterPro" id="IPR016142">
    <property type="entry name" value="Citrate_synth-like_lrg_a-sub"/>
</dbReference>
<dbReference type="InterPro" id="IPR009061">
    <property type="entry name" value="DNA-bd_dom_put_sf"/>
</dbReference>
<sequence>MASHRFSLPRTVGRRNRLINLDQNDQHIDMASDYLSAQDAAERLGVSLATLYAYVSRGKIDSRPGPDGRSRIYLAEDVAQLIERRQAGRGAAQGAAHSLTWGLPVMETRISLIRPHGHYYRGQSALALARDGASLEQVARLLWDALAQDPFAAPPRRSWPAEVAGLMRHADLPPLERTAAALPLLGLSADYPHSSDPEQQRLAAAQLLRETAALLCRAEPDAQPIHARVAACWQPNAREMPELLRVALVLCADHELNASAFATRVAASTGASLHAAVGAGLAALSGPKHGGATARAHALLRQASRERDAEVLVRDLLRRGEPLAGFGHPLYPEGDPRASLLLDTLARQHPRRSSVASIQRLTGAVEAASGQHPSLDFALAAIAITYGWEAGRGLAVFAASRMAGWLAHALEQRAEGGLIRPRATYAGLMPPRTE</sequence>
<dbReference type="PANTHER" id="PTHR11739">
    <property type="entry name" value="CITRATE SYNTHASE"/>
    <property type="match status" value="1"/>
</dbReference>
<evidence type="ECO:0000313" key="6">
    <source>
        <dbReference type="EMBL" id="MCP1376381.1"/>
    </source>
</evidence>
<dbReference type="Pfam" id="PF12728">
    <property type="entry name" value="HTH_17"/>
    <property type="match status" value="1"/>
</dbReference>
<evidence type="ECO:0000256" key="1">
    <source>
        <dbReference type="ARBA" id="ARBA00004751"/>
    </source>
</evidence>
<dbReference type="Gene3D" id="1.10.230.10">
    <property type="entry name" value="Cytochrome P450-Terp, domain 2"/>
    <property type="match status" value="1"/>
</dbReference>
<reference evidence="6 7" key="1">
    <citation type="submission" date="2022-06" db="EMBL/GenBank/DDBJ databases">
        <title>Dyella sp. Sa strain:Sa Genome sequencing.</title>
        <authorList>
            <person name="Park S."/>
        </authorList>
    </citation>
    <scope>NUCLEOTIDE SEQUENCE [LARGE SCALE GENOMIC DNA]</scope>
    <source>
        <strain evidence="6 7">Sa</strain>
    </source>
</reference>